<dbReference type="SFLD" id="SFLDG00002">
    <property type="entry name" value="C1.7:_P-type_atpase_like"/>
    <property type="match status" value="1"/>
</dbReference>
<dbReference type="GO" id="GO:0043682">
    <property type="term" value="F:P-type divalent copper transporter activity"/>
    <property type="evidence" value="ECO:0007669"/>
    <property type="project" value="TreeGrafter"/>
</dbReference>
<dbReference type="Gene3D" id="3.40.50.1000">
    <property type="entry name" value="HAD superfamily/HAD-like"/>
    <property type="match status" value="1"/>
</dbReference>
<dbReference type="GO" id="GO:0005507">
    <property type="term" value="F:copper ion binding"/>
    <property type="evidence" value="ECO:0007669"/>
    <property type="project" value="TreeGrafter"/>
</dbReference>
<evidence type="ECO:0000256" key="16">
    <source>
        <dbReference type="SAM" id="MobiDB-lite"/>
    </source>
</evidence>
<feature type="transmembrane region" description="Helical" evidence="15">
    <location>
        <begin position="127"/>
        <end position="147"/>
    </location>
</feature>
<dbReference type="SUPFAM" id="SSF81653">
    <property type="entry name" value="Calcium ATPase, transduction domain A"/>
    <property type="match status" value="1"/>
</dbReference>
<dbReference type="PRINTS" id="PR00120">
    <property type="entry name" value="HATPASE"/>
</dbReference>
<keyword evidence="7 15" id="KW-0479">Metal-binding</keyword>
<keyword evidence="6 15" id="KW-0812">Transmembrane</keyword>
<keyword evidence="14 15" id="KW-0472">Membrane</keyword>
<dbReference type="SFLD" id="SFLDF00027">
    <property type="entry name" value="p-type_atpase"/>
    <property type="match status" value="1"/>
</dbReference>
<keyword evidence="10" id="KW-0460">Magnesium</keyword>
<dbReference type="FunFam" id="2.70.150.10:FF:000002">
    <property type="entry name" value="Copper-transporting ATPase 1, putative"/>
    <property type="match status" value="1"/>
</dbReference>
<dbReference type="SFLD" id="SFLDS00003">
    <property type="entry name" value="Haloacid_Dehalogenase"/>
    <property type="match status" value="1"/>
</dbReference>
<evidence type="ECO:0000313" key="18">
    <source>
        <dbReference type="EMBL" id="MDN4488936.1"/>
    </source>
</evidence>
<dbReference type="InterPro" id="IPR008250">
    <property type="entry name" value="ATPase_P-typ_transduc_dom_A_sf"/>
</dbReference>
<protein>
    <submittedName>
        <fullName evidence="18">Heavy metal translocating P-type ATPase</fullName>
    </submittedName>
</protein>
<evidence type="ECO:0000256" key="7">
    <source>
        <dbReference type="ARBA" id="ARBA00022723"/>
    </source>
</evidence>
<comment type="subcellular location">
    <subcellularLocation>
        <location evidence="1">Cell membrane</location>
        <topology evidence="1">Multi-pass membrane protein</topology>
    </subcellularLocation>
</comment>
<dbReference type="InterPro" id="IPR023298">
    <property type="entry name" value="ATPase_P-typ_TM_dom_sf"/>
</dbReference>
<dbReference type="NCBIfam" id="TIGR01511">
    <property type="entry name" value="ATPase-IB1_Cu"/>
    <property type="match status" value="1"/>
</dbReference>
<dbReference type="SUPFAM" id="SSF56784">
    <property type="entry name" value="HAD-like"/>
    <property type="match status" value="1"/>
</dbReference>
<evidence type="ECO:0000256" key="4">
    <source>
        <dbReference type="ARBA" id="ARBA00022475"/>
    </source>
</evidence>
<evidence type="ECO:0000256" key="2">
    <source>
        <dbReference type="ARBA" id="ARBA00006024"/>
    </source>
</evidence>
<comment type="caution">
    <text evidence="18">The sequence shown here is derived from an EMBL/GenBank/DDBJ whole genome shotgun (WGS) entry which is preliminary data.</text>
</comment>
<dbReference type="InterPro" id="IPR018303">
    <property type="entry name" value="ATPase_P-typ_P_site"/>
</dbReference>
<dbReference type="GO" id="GO:0016887">
    <property type="term" value="F:ATP hydrolysis activity"/>
    <property type="evidence" value="ECO:0007669"/>
    <property type="project" value="InterPro"/>
</dbReference>
<dbReference type="InterPro" id="IPR023214">
    <property type="entry name" value="HAD_sf"/>
</dbReference>
<feature type="transmembrane region" description="Helical" evidence="15">
    <location>
        <begin position="677"/>
        <end position="696"/>
    </location>
</feature>
<keyword evidence="5" id="KW-0597">Phosphoprotein</keyword>
<dbReference type="GO" id="GO:0055070">
    <property type="term" value="P:copper ion homeostasis"/>
    <property type="evidence" value="ECO:0007669"/>
    <property type="project" value="TreeGrafter"/>
</dbReference>
<dbReference type="Pfam" id="PF00702">
    <property type="entry name" value="Hydrolase"/>
    <property type="match status" value="1"/>
</dbReference>
<evidence type="ECO:0000256" key="9">
    <source>
        <dbReference type="ARBA" id="ARBA00022840"/>
    </source>
</evidence>
<evidence type="ECO:0000256" key="11">
    <source>
        <dbReference type="ARBA" id="ARBA00022967"/>
    </source>
</evidence>
<dbReference type="NCBIfam" id="TIGR01494">
    <property type="entry name" value="ATPase_P-type"/>
    <property type="match status" value="1"/>
</dbReference>
<dbReference type="PRINTS" id="PR00119">
    <property type="entry name" value="CATATPASE"/>
</dbReference>
<organism evidence="18 19">
    <name type="scientific">Demequina lignilytica</name>
    <dbReference type="NCBI Taxonomy" id="3051663"/>
    <lineage>
        <taxon>Bacteria</taxon>
        <taxon>Bacillati</taxon>
        <taxon>Actinomycetota</taxon>
        <taxon>Actinomycetes</taxon>
        <taxon>Micrococcales</taxon>
        <taxon>Demequinaceae</taxon>
        <taxon>Demequina</taxon>
    </lineage>
</organism>
<accession>A0AAW7MA21</accession>
<keyword evidence="12 15" id="KW-1133">Transmembrane helix</keyword>
<evidence type="ECO:0000256" key="5">
    <source>
        <dbReference type="ARBA" id="ARBA00022553"/>
    </source>
</evidence>
<dbReference type="InterPro" id="IPR059000">
    <property type="entry name" value="ATPase_P-type_domA"/>
</dbReference>
<dbReference type="InterPro" id="IPR027256">
    <property type="entry name" value="P-typ_ATPase_IB"/>
</dbReference>
<dbReference type="EMBL" id="JAUHPX010000008">
    <property type="protein sequence ID" value="MDN4488936.1"/>
    <property type="molecule type" value="Genomic_DNA"/>
</dbReference>
<sequence length="715" mass="74117">MSHEHGRDTMTADHDHDHDAHHGHDMSGEEPHGDHGKGGHEMTGHEHHGTDHSGHAMVFKRLFWWNLLLAIPVMATSTMVEGWFGYDLPGSAWIPPILGTVIYLWGGWPFLSMAWRDEITVRRPGMMTLISLAITVAFGASLAATFGVGDFNFWWELAGLIVIMLLGHWQEMKAVGQARGALAALAELLPDDAERVSGDGDATEHVSIGDLVEGDVVIVRPGGRIPADGDIVRGDASVDESMITGESAPVAKAQGDRVVAGTVATDGSLRIEVTATGDGTALAGIQRMVADAQNSRSGTRRLADRAAAWLFWIALGAAAITLLVHAVLGDLGGGLTAAVSVLVVACPHALGLAIPLVIAISTAQSAKHGILIKDTAALEAMRTVDSVLFDKTGTLTEGSHQLTGVATVDGWEDDAVLALAAAVESESEHPIGRAVVAAAKDRGLDIPAPSDVDTVPGKGVRAAVDGQEVAVGGPALLEELGVEAPGGLDDAADAWREKGGAVLHVVVDGTVIGAFTTADPVRQESRAAVDALHSRGVEVALITGDARSVADAVAGTLGIDDVFAEVLPDDKDQAVEDLQGTGKRVAMVGDGVNDAPALARADVGLAIGAGTDVAMEAAGVVLASSDPRGVLGVIELSRATYRKMRQNLVWATAYNVIAIPIAAGALAPLGITMPPAIAAIAMSLSTIVVALNAQLLRRVELDGDVLAPKRSDWAR</sequence>
<evidence type="ECO:0000256" key="6">
    <source>
        <dbReference type="ARBA" id="ARBA00022692"/>
    </source>
</evidence>
<comment type="similarity">
    <text evidence="2 15">Belongs to the cation transport ATPase (P-type) (TC 3.A.3) family. Type IB subfamily.</text>
</comment>
<dbReference type="InterPro" id="IPR023299">
    <property type="entry name" value="ATPase_P-typ_cyto_dom_N"/>
</dbReference>
<dbReference type="Gene3D" id="2.70.150.10">
    <property type="entry name" value="Calcium-transporting ATPase, cytoplasmic transduction domain A"/>
    <property type="match status" value="1"/>
</dbReference>
<feature type="transmembrane region" description="Helical" evidence="15">
    <location>
        <begin position="648"/>
        <end position="671"/>
    </location>
</feature>
<dbReference type="PANTHER" id="PTHR43520">
    <property type="entry name" value="ATP7, ISOFORM B"/>
    <property type="match status" value="1"/>
</dbReference>
<dbReference type="GO" id="GO:0005886">
    <property type="term" value="C:plasma membrane"/>
    <property type="evidence" value="ECO:0007669"/>
    <property type="project" value="UniProtKB-SubCell"/>
</dbReference>
<dbReference type="GO" id="GO:0005524">
    <property type="term" value="F:ATP binding"/>
    <property type="evidence" value="ECO:0007669"/>
    <property type="project" value="UniProtKB-UniRule"/>
</dbReference>
<evidence type="ECO:0000256" key="3">
    <source>
        <dbReference type="ARBA" id="ARBA00022448"/>
    </source>
</evidence>
<proteinExistence type="inferred from homology"/>
<dbReference type="NCBIfam" id="TIGR01525">
    <property type="entry name" value="ATPase-IB_hvy"/>
    <property type="match status" value="1"/>
</dbReference>
<keyword evidence="13" id="KW-0406">Ion transport</keyword>
<keyword evidence="9 15" id="KW-0067">ATP-binding</keyword>
<dbReference type="SUPFAM" id="SSF81665">
    <property type="entry name" value="Calcium ATPase, transmembrane domain M"/>
    <property type="match status" value="1"/>
</dbReference>
<keyword evidence="3" id="KW-0813">Transport</keyword>
<feature type="transmembrane region" description="Helical" evidence="15">
    <location>
        <begin position="306"/>
        <end position="328"/>
    </location>
</feature>
<feature type="region of interest" description="Disordered" evidence="16">
    <location>
        <begin position="1"/>
        <end position="51"/>
    </location>
</feature>
<evidence type="ECO:0000256" key="1">
    <source>
        <dbReference type="ARBA" id="ARBA00004651"/>
    </source>
</evidence>
<reference evidence="18" key="1">
    <citation type="submission" date="2023-06" db="EMBL/GenBank/DDBJ databases">
        <title>Sysu t00039.</title>
        <authorList>
            <person name="Gao L."/>
            <person name="Fang B.-Z."/>
            <person name="Li W.-J."/>
        </authorList>
    </citation>
    <scope>NUCLEOTIDE SEQUENCE</scope>
    <source>
        <strain evidence="18">SYSU T00039</strain>
    </source>
</reference>
<keyword evidence="4 15" id="KW-1003">Cell membrane</keyword>
<dbReference type="PROSITE" id="PS00154">
    <property type="entry name" value="ATPASE_E1_E2"/>
    <property type="match status" value="1"/>
</dbReference>
<feature type="transmembrane region" description="Helical" evidence="15">
    <location>
        <begin position="62"/>
        <end position="86"/>
    </location>
</feature>
<dbReference type="Pfam" id="PF00122">
    <property type="entry name" value="E1-E2_ATPase"/>
    <property type="match status" value="1"/>
</dbReference>
<evidence type="ECO:0000256" key="13">
    <source>
        <dbReference type="ARBA" id="ARBA00023065"/>
    </source>
</evidence>
<keyword evidence="8 15" id="KW-0547">Nucleotide-binding</keyword>
<evidence type="ECO:0000259" key="17">
    <source>
        <dbReference type="Pfam" id="PF00122"/>
    </source>
</evidence>
<keyword evidence="11" id="KW-1278">Translocase</keyword>
<dbReference type="RefSeq" id="WP_301121128.1">
    <property type="nucleotide sequence ID" value="NZ_JAUHPX010000008.1"/>
</dbReference>
<keyword evidence="19" id="KW-1185">Reference proteome</keyword>
<evidence type="ECO:0000256" key="12">
    <source>
        <dbReference type="ARBA" id="ARBA00022989"/>
    </source>
</evidence>
<evidence type="ECO:0000256" key="15">
    <source>
        <dbReference type="RuleBase" id="RU362081"/>
    </source>
</evidence>
<feature type="domain" description="P-type ATPase A" evidence="17">
    <location>
        <begin position="188"/>
        <end position="289"/>
    </location>
</feature>
<evidence type="ECO:0000256" key="14">
    <source>
        <dbReference type="ARBA" id="ARBA00023136"/>
    </source>
</evidence>
<dbReference type="InterPro" id="IPR044492">
    <property type="entry name" value="P_typ_ATPase_HD_dom"/>
</dbReference>
<feature type="transmembrane region" description="Helical" evidence="15">
    <location>
        <begin position="92"/>
        <end position="115"/>
    </location>
</feature>
<dbReference type="Proteomes" id="UP001172737">
    <property type="component" value="Unassembled WGS sequence"/>
</dbReference>
<dbReference type="Gene3D" id="3.40.1110.10">
    <property type="entry name" value="Calcium-transporting ATPase, cytoplasmic domain N"/>
    <property type="match status" value="1"/>
</dbReference>
<dbReference type="PANTHER" id="PTHR43520:SF5">
    <property type="entry name" value="CATION-TRANSPORTING P-TYPE ATPASE-RELATED"/>
    <property type="match status" value="1"/>
</dbReference>
<dbReference type="AlphaFoldDB" id="A0AAW7MA21"/>
<evidence type="ECO:0000313" key="19">
    <source>
        <dbReference type="Proteomes" id="UP001172737"/>
    </source>
</evidence>
<dbReference type="InterPro" id="IPR001757">
    <property type="entry name" value="P_typ_ATPase"/>
</dbReference>
<evidence type="ECO:0000256" key="10">
    <source>
        <dbReference type="ARBA" id="ARBA00022842"/>
    </source>
</evidence>
<dbReference type="InterPro" id="IPR036412">
    <property type="entry name" value="HAD-like_sf"/>
</dbReference>
<feature type="transmembrane region" description="Helical" evidence="15">
    <location>
        <begin position="153"/>
        <end position="169"/>
    </location>
</feature>
<name>A0AAW7MA21_9MICO</name>
<evidence type="ECO:0000256" key="8">
    <source>
        <dbReference type="ARBA" id="ARBA00022741"/>
    </source>
</evidence>
<gene>
    <name evidence="18" type="ORF">QQX10_12245</name>
</gene>
<feature type="transmembrane region" description="Helical" evidence="15">
    <location>
        <begin position="334"/>
        <end position="360"/>
    </location>
</feature>